<keyword evidence="6 17" id="KW-0547">Nucleotide-binding</keyword>
<dbReference type="InterPro" id="IPR029056">
    <property type="entry name" value="Ribokinase-like"/>
</dbReference>
<dbReference type="InterPro" id="IPR017953">
    <property type="entry name" value="Carbohydrate_kinase_pred_CS"/>
</dbReference>
<evidence type="ECO:0000256" key="1">
    <source>
        <dbReference type="ARBA" id="ARBA00000013"/>
    </source>
</evidence>
<keyword evidence="11 18" id="KW-0413">Isomerase</keyword>
<feature type="binding site" evidence="18">
    <location>
        <begin position="152"/>
        <end position="158"/>
    </location>
    <ligand>
        <name>(6S)-NADPHX</name>
        <dbReference type="ChEBI" id="CHEBI:64076"/>
    </ligand>
</feature>
<evidence type="ECO:0000256" key="13">
    <source>
        <dbReference type="ARBA" id="ARBA00023268"/>
    </source>
</evidence>
<comment type="caution">
    <text evidence="22">The sequence shown here is derived from an EMBL/GenBank/DDBJ whole genome shotgun (WGS) entry which is preliminary data.</text>
</comment>
<evidence type="ECO:0000256" key="3">
    <source>
        <dbReference type="ARBA" id="ARBA00006001"/>
    </source>
</evidence>
<feature type="binding site" evidence="17">
    <location>
        <position position="398"/>
    </location>
    <ligand>
        <name>(6S)-NADPHX</name>
        <dbReference type="ChEBI" id="CHEBI:64076"/>
    </ligand>
</feature>
<dbReference type="Pfam" id="PF01256">
    <property type="entry name" value="Carb_kinase"/>
    <property type="match status" value="1"/>
</dbReference>
<evidence type="ECO:0000256" key="11">
    <source>
        <dbReference type="ARBA" id="ARBA00023235"/>
    </source>
</evidence>
<evidence type="ECO:0000256" key="10">
    <source>
        <dbReference type="ARBA" id="ARBA00023027"/>
    </source>
</evidence>
<feature type="binding site" evidence="18">
    <location>
        <begin position="58"/>
        <end position="62"/>
    </location>
    <ligand>
        <name>(6S)-NADPHX</name>
        <dbReference type="ChEBI" id="CHEBI:64076"/>
    </ligand>
</feature>
<comment type="similarity">
    <text evidence="3 19">In the N-terminal section; belongs to the NnrE/AIBP family.</text>
</comment>
<dbReference type="HAMAP" id="MF_01965">
    <property type="entry name" value="NADHX_dehydratase"/>
    <property type="match status" value="1"/>
</dbReference>
<evidence type="ECO:0000256" key="6">
    <source>
        <dbReference type="ARBA" id="ARBA00022741"/>
    </source>
</evidence>
<feature type="binding site" evidence="17">
    <location>
        <begin position="435"/>
        <end position="439"/>
    </location>
    <ligand>
        <name>AMP</name>
        <dbReference type="ChEBI" id="CHEBI:456215"/>
    </ligand>
</feature>
<dbReference type="Gene3D" id="3.40.1190.20">
    <property type="match status" value="1"/>
</dbReference>
<protein>
    <recommendedName>
        <fullName evidence="19">Bifunctional NAD(P)H-hydrate repair enzyme</fullName>
    </recommendedName>
    <alternativeName>
        <fullName evidence="19">Nicotinamide nucleotide repair protein</fullName>
    </alternativeName>
    <domain>
        <recommendedName>
            <fullName evidence="19">ADP-dependent (S)-NAD(P)H-hydrate dehydratase</fullName>
            <ecNumber evidence="19">4.2.1.136</ecNumber>
        </recommendedName>
        <alternativeName>
            <fullName evidence="19">ADP-dependent NAD(P)HX dehydratase</fullName>
        </alternativeName>
    </domain>
    <domain>
        <recommendedName>
            <fullName evidence="19">NAD(P)H-hydrate epimerase</fullName>
            <ecNumber evidence="19">5.1.99.6</ecNumber>
        </recommendedName>
    </domain>
</protein>
<keyword evidence="7 17" id="KW-0067">ATP-binding</keyword>
<reference evidence="22 23" key="1">
    <citation type="submission" date="2024-03" db="EMBL/GenBank/DDBJ databases">
        <title>Human intestinal bacterial collection.</title>
        <authorList>
            <person name="Pauvert C."/>
            <person name="Hitch T.C.A."/>
            <person name="Clavel T."/>
        </authorList>
    </citation>
    <scope>NUCLEOTIDE SEQUENCE [LARGE SCALE GENOMIC DNA]</scope>
    <source>
        <strain evidence="22 23">CLA-AA-H185</strain>
    </source>
</reference>
<dbReference type="Proteomes" id="UP001454489">
    <property type="component" value="Unassembled WGS sequence"/>
</dbReference>
<sequence length="522" mass="56851">MQYLLNAREMKQIDKNTIEVFGVPSLVLMERAALRVVEMIKKEAADAKRTLVVCGTGNNGGDGMAVARMLYLEGNEVEVWLIGNPEKCSEETKKQYDILKAYGIPVVEQKEGFCEQFCVQEPDSEQAQIQTQMQTQIQAQTAYTLIIDALFGIGLSRNVEGIHREAIEEMNRLEGTKIAIDIPSGIHADSGAVMGNCFYADHTVTFAYNKTGLWLYPGADAAGQIHIADIGITKESFLEKEPQMLMPQAEDLTRLPKRKADSNKGTYGKVLVIAGSEEISGAAYFSAKAAYLSGCGLVKVFTHEKNRTMLTTRLPEAIPVTYDGKKNLKESLIAAVQWADVLVLGPGLGRSDTARQIVKLTIQTAAVPIIVDADALNLLSEELEILKGPHTDLIVTPHLGEMSRLVDMPIEYIKKNILMTAQDFSREYNVICVLKDARTITSIPYGKTYVNTSGNHGMATAGSGDVLTGIIAGFLAGGLTPEEAAVFGVYVHGLSGDAMVEKTGYYSLMAEDILDGIKEVLK</sequence>
<dbReference type="PANTHER" id="PTHR12592:SF0">
    <property type="entry name" value="ATP-DEPENDENT (S)-NAD(P)H-HYDRATE DEHYDRATASE"/>
    <property type="match status" value="1"/>
</dbReference>
<evidence type="ECO:0000256" key="12">
    <source>
        <dbReference type="ARBA" id="ARBA00023239"/>
    </source>
</evidence>
<keyword evidence="8 17" id="KW-0521">NADP</keyword>
<comment type="function">
    <text evidence="14 19">Bifunctional enzyme that catalyzes the epimerization of the S- and R-forms of NAD(P)HX and the dehydration of the S-form of NAD(P)HX at the expense of ADP, which is converted to AMP. This allows the repair of both epimers of NAD(P)HX, a damaged form of NAD(P)H that is a result of enzymatic or heat-dependent hydration.</text>
</comment>
<evidence type="ECO:0000256" key="5">
    <source>
        <dbReference type="ARBA" id="ARBA00022723"/>
    </source>
</evidence>
<dbReference type="EC" id="4.2.1.136" evidence="19"/>
<dbReference type="Gene3D" id="3.40.50.10260">
    <property type="entry name" value="YjeF N-terminal domain"/>
    <property type="match status" value="1"/>
</dbReference>
<comment type="cofactor">
    <cofactor evidence="17">
        <name>Mg(2+)</name>
        <dbReference type="ChEBI" id="CHEBI:18420"/>
    </cofactor>
</comment>
<dbReference type="InterPro" id="IPR000631">
    <property type="entry name" value="CARKD"/>
</dbReference>
<feature type="binding site" evidence="18">
    <location>
        <position position="59"/>
    </location>
    <ligand>
        <name>K(+)</name>
        <dbReference type="ChEBI" id="CHEBI:29103"/>
    </ligand>
</feature>
<evidence type="ECO:0000256" key="9">
    <source>
        <dbReference type="ARBA" id="ARBA00022958"/>
    </source>
</evidence>
<dbReference type="PIRSF" id="PIRSF017184">
    <property type="entry name" value="Nnr"/>
    <property type="match status" value="1"/>
</dbReference>
<feature type="binding site" evidence="17">
    <location>
        <position position="282"/>
    </location>
    <ligand>
        <name>(6S)-NADPHX</name>
        <dbReference type="ChEBI" id="CHEBI:64076"/>
    </ligand>
</feature>
<dbReference type="RefSeq" id="WP_353530682.1">
    <property type="nucleotide sequence ID" value="NZ_JBBMEX010000006.1"/>
</dbReference>
<comment type="subunit">
    <text evidence="17">Homotetramer.</text>
</comment>
<evidence type="ECO:0000256" key="16">
    <source>
        <dbReference type="ARBA" id="ARBA00049209"/>
    </source>
</evidence>
<organism evidence="22 23">
    <name type="scientific">Maccoyibacter intestinihominis</name>
    <dbReference type="NCBI Taxonomy" id="3133499"/>
    <lineage>
        <taxon>Bacteria</taxon>
        <taxon>Bacillati</taxon>
        <taxon>Bacillota</taxon>
        <taxon>Clostridia</taxon>
        <taxon>Lachnospirales</taxon>
        <taxon>Lachnospiraceae</taxon>
        <taxon>Maccoyibacter</taxon>
    </lineage>
</organism>
<comment type="caution">
    <text evidence="18">Lacks conserved residue(s) required for the propagation of feature annotation.</text>
</comment>
<feature type="binding site" evidence="17">
    <location>
        <position position="465"/>
    </location>
    <ligand>
        <name>(6S)-NADPHX</name>
        <dbReference type="ChEBI" id="CHEBI:64076"/>
    </ligand>
</feature>
<dbReference type="InterPro" id="IPR030677">
    <property type="entry name" value="Nnr"/>
</dbReference>
<dbReference type="SUPFAM" id="SSF64153">
    <property type="entry name" value="YjeF N-terminal domain-like"/>
    <property type="match status" value="1"/>
</dbReference>
<dbReference type="HAMAP" id="MF_01966">
    <property type="entry name" value="NADHX_epimerase"/>
    <property type="match status" value="1"/>
</dbReference>
<feature type="binding site" evidence="18">
    <location>
        <position position="181"/>
    </location>
    <ligand>
        <name>(6S)-NADPHX</name>
        <dbReference type="ChEBI" id="CHEBI:64076"/>
    </ligand>
</feature>
<keyword evidence="10 17" id="KW-0520">NAD</keyword>
<comment type="similarity">
    <text evidence="4 19">In the C-terminal section; belongs to the NnrD/CARKD family.</text>
</comment>
<evidence type="ECO:0000256" key="19">
    <source>
        <dbReference type="PIRNR" id="PIRNR017184"/>
    </source>
</evidence>
<dbReference type="InterPro" id="IPR036652">
    <property type="entry name" value="YjeF_N_dom_sf"/>
</dbReference>
<dbReference type="PANTHER" id="PTHR12592">
    <property type="entry name" value="ATP-DEPENDENT (S)-NAD(P)H-HYDRATE DEHYDRATASE FAMILY MEMBER"/>
    <property type="match status" value="1"/>
</dbReference>
<dbReference type="EC" id="5.1.99.6" evidence="19"/>
<evidence type="ECO:0000313" key="23">
    <source>
        <dbReference type="Proteomes" id="UP001454489"/>
    </source>
</evidence>
<feature type="binding site" evidence="18">
    <location>
        <position position="148"/>
    </location>
    <ligand>
        <name>K(+)</name>
        <dbReference type="ChEBI" id="CHEBI:29103"/>
    </ligand>
</feature>
<dbReference type="PROSITE" id="PS51383">
    <property type="entry name" value="YJEF_C_3"/>
    <property type="match status" value="1"/>
</dbReference>
<evidence type="ECO:0000256" key="15">
    <source>
        <dbReference type="ARBA" id="ARBA00048238"/>
    </source>
</evidence>
<comment type="similarity">
    <text evidence="18">Belongs to the NnrE/AIBP family.</text>
</comment>
<evidence type="ECO:0000256" key="18">
    <source>
        <dbReference type="HAMAP-Rule" id="MF_01966"/>
    </source>
</evidence>
<feature type="binding site" evidence="18">
    <location>
        <position position="184"/>
    </location>
    <ligand>
        <name>K(+)</name>
        <dbReference type="ChEBI" id="CHEBI:29103"/>
    </ligand>
</feature>
<evidence type="ECO:0000259" key="21">
    <source>
        <dbReference type="PROSITE" id="PS51385"/>
    </source>
</evidence>
<comment type="function">
    <text evidence="18">Catalyzes the epimerization of the S- and R-forms of NAD(P)HX, a damaged form of NAD(P)H that is a result of enzymatic or heat-dependent hydration. This is a prerequisite for the S-specific NAD(P)H-hydrate dehydratase to allow the repair of both epimers of NAD(P)HX.</text>
</comment>
<evidence type="ECO:0000256" key="8">
    <source>
        <dbReference type="ARBA" id="ARBA00022857"/>
    </source>
</evidence>
<dbReference type="CDD" id="cd01171">
    <property type="entry name" value="YXKO-related"/>
    <property type="match status" value="1"/>
</dbReference>
<evidence type="ECO:0000256" key="2">
    <source>
        <dbReference type="ARBA" id="ARBA00000909"/>
    </source>
</evidence>
<name>A0ABV1HCZ0_9FIRM</name>
<dbReference type="EMBL" id="JBBMEX010000006">
    <property type="protein sequence ID" value="MEQ2557584.1"/>
    <property type="molecule type" value="Genomic_DNA"/>
</dbReference>
<keyword evidence="9 18" id="KW-0630">Potassium</keyword>
<feature type="binding site" evidence="17">
    <location>
        <position position="347"/>
    </location>
    <ligand>
        <name>(6S)-NADPHX</name>
        <dbReference type="ChEBI" id="CHEBI:64076"/>
    </ligand>
</feature>
<evidence type="ECO:0000256" key="4">
    <source>
        <dbReference type="ARBA" id="ARBA00009524"/>
    </source>
</evidence>
<gene>
    <name evidence="18" type="primary">nnrE</name>
    <name evidence="17" type="synonym">nnrD</name>
    <name evidence="22" type="ORF">WMO43_06855</name>
</gene>
<comment type="function">
    <text evidence="17">Catalyzes the dehydration of the S-form of NAD(P)HX at the expense of ADP, which is converted to AMP. Together with NAD(P)HX epimerase, which catalyzes the epimerization of the S- and R-forms, the enzyme allows the repair of both epimers of NAD(P)HX, a damaged form of NAD(P)H that is a result of enzymatic or heat-dependent hydration.</text>
</comment>
<proteinExistence type="inferred from homology"/>
<keyword evidence="13" id="KW-0511">Multifunctional enzyme</keyword>
<comment type="similarity">
    <text evidence="17">Belongs to the NnrD/CARKD family.</text>
</comment>
<accession>A0ABV1HCZ0</accession>
<dbReference type="InterPro" id="IPR004443">
    <property type="entry name" value="YjeF_N_dom"/>
</dbReference>
<feature type="domain" description="YjeF N-terminal" evidence="21">
    <location>
        <begin position="10"/>
        <end position="238"/>
    </location>
</feature>
<evidence type="ECO:0000256" key="7">
    <source>
        <dbReference type="ARBA" id="ARBA00022840"/>
    </source>
</evidence>
<keyword evidence="5 18" id="KW-0479">Metal-binding</keyword>
<dbReference type="Pfam" id="PF03853">
    <property type="entry name" value="YjeF_N"/>
    <property type="match status" value="1"/>
</dbReference>
<evidence type="ECO:0000259" key="20">
    <source>
        <dbReference type="PROSITE" id="PS51383"/>
    </source>
</evidence>
<feature type="domain" description="YjeF C-terminal" evidence="20">
    <location>
        <begin position="247"/>
        <end position="522"/>
    </location>
</feature>
<evidence type="ECO:0000256" key="17">
    <source>
        <dbReference type="HAMAP-Rule" id="MF_01965"/>
    </source>
</evidence>
<comment type="cofactor">
    <cofactor evidence="18 19">
        <name>K(+)</name>
        <dbReference type="ChEBI" id="CHEBI:29103"/>
    </cofactor>
    <text evidence="18 19">Binds 1 potassium ion per subunit.</text>
</comment>
<dbReference type="PROSITE" id="PS51385">
    <property type="entry name" value="YJEF_N"/>
    <property type="match status" value="1"/>
</dbReference>
<comment type="catalytic activity">
    <reaction evidence="1 18 19">
        <text>(6R)-NADHX = (6S)-NADHX</text>
        <dbReference type="Rhea" id="RHEA:32215"/>
        <dbReference type="ChEBI" id="CHEBI:64074"/>
        <dbReference type="ChEBI" id="CHEBI:64075"/>
        <dbReference type="EC" id="5.1.99.6"/>
    </reaction>
</comment>
<dbReference type="NCBIfam" id="TIGR00196">
    <property type="entry name" value="yjeF_cterm"/>
    <property type="match status" value="1"/>
</dbReference>
<comment type="catalytic activity">
    <reaction evidence="16 17 19">
        <text>(6S)-NADPHX + ADP = AMP + phosphate + NADPH + H(+)</text>
        <dbReference type="Rhea" id="RHEA:32235"/>
        <dbReference type="ChEBI" id="CHEBI:15378"/>
        <dbReference type="ChEBI" id="CHEBI:43474"/>
        <dbReference type="ChEBI" id="CHEBI:57783"/>
        <dbReference type="ChEBI" id="CHEBI:64076"/>
        <dbReference type="ChEBI" id="CHEBI:456215"/>
        <dbReference type="ChEBI" id="CHEBI:456216"/>
        <dbReference type="EC" id="4.2.1.136"/>
    </reaction>
</comment>
<keyword evidence="23" id="KW-1185">Reference proteome</keyword>
<dbReference type="NCBIfam" id="TIGR00197">
    <property type="entry name" value="yjeF_nterm"/>
    <property type="match status" value="1"/>
</dbReference>
<evidence type="ECO:0000313" key="22">
    <source>
        <dbReference type="EMBL" id="MEQ2557584.1"/>
    </source>
</evidence>
<feature type="binding site" evidence="17">
    <location>
        <position position="464"/>
    </location>
    <ligand>
        <name>AMP</name>
        <dbReference type="ChEBI" id="CHEBI:456215"/>
    </ligand>
</feature>
<keyword evidence="12 17" id="KW-0456">Lyase</keyword>
<comment type="catalytic activity">
    <reaction evidence="2 18 19">
        <text>(6R)-NADPHX = (6S)-NADPHX</text>
        <dbReference type="Rhea" id="RHEA:32227"/>
        <dbReference type="ChEBI" id="CHEBI:64076"/>
        <dbReference type="ChEBI" id="CHEBI:64077"/>
        <dbReference type="EC" id="5.1.99.6"/>
    </reaction>
</comment>
<dbReference type="PROSITE" id="PS01050">
    <property type="entry name" value="YJEF_C_2"/>
    <property type="match status" value="1"/>
</dbReference>
<evidence type="ECO:0000256" key="14">
    <source>
        <dbReference type="ARBA" id="ARBA00025153"/>
    </source>
</evidence>
<comment type="catalytic activity">
    <reaction evidence="15 17 19">
        <text>(6S)-NADHX + ADP = AMP + phosphate + NADH + H(+)</text>
        <dbReference type="Rhea" id="RHEA:32223"/>
        <dbReference type="ChEBI" id="CHEBI:15378"/>
        <dbReference type="ChEBI" id="CHEBI:43474"/>
        <dbReference type="ChEBI" id="CHEBI:57945"/>
        <dbReference type="ChEBI" id="CHEBI:64074"/>
        <dbReference type="ChEBI" id="CHEBI:456215"/>
        <dbReference type="ChEBI" id="CHEBI:456216"/>
        <dbReference type="EC" id="4.2.1.136"/>
    </reaction>
</comment>
<dbReference type="SUPFAM" id="SSF53613">
    <property type="entry name" value="Ribokinase-like"/>
    <property type="match status" value="1"/>
</dbReference>